<evidence type="ECO:0000256" key="5">
    <source>
        <dbReference type="SAM" id="SignalP"/>
    </source>
</evidence>
<feature type="non-terminal residue" evidence="6">
    <location>
        <position position="1"/>
    </location>
</feature>
<feature type="transmembrane region" description="Helical" evidence="4">
    <location>
        <begin position="431"/>
        <end position="453"/>
    </location>
</feature>
<feature type="transmembrane region" description="Helical" evidence="4">
    <location>
        <begin position="752"/>
        <end position="774"/>
    </location>
</feature>
<dbReference type="PANTHER" id="PTHR24364">
    <property type="entry name" value="LP06937P"/>
    <property type="match status" value="1"/>
</dbReference>
<dbReference type="SMART" id="SM00369">
    <property type="entry name" value="LRR_TYP"/>
    <property type="match status" value="4"/>
</dbReference>
<dbReference type="Pfam" id="PF07690">
    <property type="entry name" value="MFS_1"/>
    <property type="match status" value="1"/>
</dbReference>
<evidence type="ECO:0000256" key="2">
    <source>
        <dbReference type="ARBA" id="ARBA00022729"/>
    </source>
</evidence>
<dbReference type="InterPro" id="IPR036259">
    <property type="entry name" value="MFS_trans_sf"/>
</dbReference>
<dbReference type="Proteomes" id="UP000078540">
    <property type="component" value="Unassembled WGS sequence"/>
</dbReference>
<dbReference type="GO" id="GO:0022857">
    <property type="term" value="F:transmembrane transporter activity"/>
    <property type="evidence" value="ECO:0007669"/>
    <property type="project" value="InterPro"/>
</dbReference>
<keyword evidence="4" id="KW-1133">Transmembrane helix</keyword>
<feature type="transmembrane region" description="Helical" evidence="4">
    <location>
        <begin position="473"/>
        <end position="491"/>
    </location>
</feature>
<dbReference type="InterPro" id="IPR032675">
    <property type="entry name" value="LRR_dom_sf"/>
</dbReference>
<keyword evidence="3" id="KW-0677">Repeat</keyword>
<feature type="transmembrane region" description="Helical" evidence="4">
    <location>
        <begin position="868"/>
        <end position="887"/>
    </location>
</feature>
<dbReference type="STRING" id="520822.A0A195BB86"/>
<keyword evidence="4" id="KW-0812">Transmembrane</keyword>
<keyword evidence="1" id="KW-0433">Leucine-rich repeat</keyword>
<sequence length="898" mass="101395">IAMRTIVFSLIFFLISVSIAGSINDCEDPNFHSLETLESSKLECGPAFKNRCRCFRTCYDGHHQYVVNCTGTGFQDTSPLAHLPNETQVLIFTGNELEELPWNVFGTLDNLPYLRVIDMSNNKIREIRGKAYHHVQHVERLILDFNELSLDPARNHPRVFSNFISLLELHLTDAFEDGPPRNLASTLHDIFVNSNLTQLIKLHLEQNEISEFRDVNVFCDLPNLLDLHLGDNNLNALHFNLSCLHNLRFLDLQRNKFARILERDLHIMDNLAKHDRNVTVDFSDNPFECSCKLNPFIKWMKKTKVFIRNKANLQCYKGNVSYDFHETKNCAPKLLVSARRGTTVVLCFLSIVLIALVCALVYLQRTMLQKKIEPVLDSVSKRVRYTSIANGDTREDVSTEKMPLVERLRLDEIVSSYPELGPTAPDGGYSWFVLLGVVFIQITVPSVLSMYGIVRGYLVSNDPSLYFDLWSEVTLAPLLFVAFWSLADPWTKAITDLASIPRLVGIIGVALLTTGVIASGYLATGGMGAYLAGLSAGAVMGIGASFVIVESETVLRKHFRVRLPLVLMLKNIAMSIGFTLVPALTQFLLAKTDLKTGLLLMTITFIPTALGTLILRFPTPQRASPYRLLLTDEDNELGRISSDKELEFDQRNNGTDNIGYDSDKQDSNVGALFSEVNSIYTYQEADEDVELFVNPTVQSDGKWKQEFHVARYFKFWAVMVTWTGMKSSSLFFWILIPSLFLQRTEPFYCTDWVTLLVAAGVGSFIPSIASYWFIVTTTQYRRIYFGGACWLSSIILLSLSYTFNYYWFLTCSLFGGVGISTLLVCQDLALCDVLGNQFAHHSYRLLSTIVGLSVLAFCFIHNENICLRIVALLQFLGGCYWIVPPIWEIIRAGKLREG</sequence>
<keyword evidence="2 5" id="KW-0732">Signal</keyword>
<accession>A0A195BB86</accession>
<feature type="transmembrane region" description="Helical" evidence="4">
    <location>
        <begin position="343"/>
        <end position="363"/>
    </location>
</feature>
<evidence type="ECO:0000256" key="4">
    <source>
        <dbReference type="SAM" id="Phobius"/>
    </source>
</evidence>
<dbReference type="Gene3D" id="1.20.1250.20">
    <property type="entry name" value="MFS general substrate transporter like domains"/>
    <property type="match status" value="1"/>
</dbReference>
<dbReference type="PANTHER" id="PTHR24364:SF18">
    <property type="entry name" value="LP06937P"/>
    <property type="match status" value="1"/>
</dbReference>
<feature type="transmembrane region" description="Helical" evidence="4">
    <location>
        <begin position="843"/>
        <end position="862"/>
    </location>
</feature>
<feature type="transmembrane region" description="Helical" evidence="4">
    <location>
        <begin position="503"/>
        <end position="523"/>
    </location>
</feature>
<dbReference type="SUPFAM" id="SSF52058">
    <property type="entry name" value="L domain-like"/>
    <property type="match status" value="1"/>
</dbReference>
<reference evidence="6 7" key="1">
    <citation type="submission" date="2015-09" db="EMBL/GenBank/DDBJ databases">
        <title>Atta colombica WGS genome.</title>
        <authorList>
            <person name="Nygaard S."/>
            <person name="Hu H."/>
            <person name="Boomsma J."/>
            <person name="Zhang G."/>
        </authorList>
    </citation>
    <scope>NUCLEOTIDE SEQUENCE [LARGE SCALE GENOMIC DNA]</scope>
    <source>
        <strain evidence="6">Treedump-2</strain>
        <tissue evidence="6">Whole body</tissue>
    </source>
</reference>
<name>A0A195BB86_9HYME</name>
<dbReference type="GO" id="GO:0016020">
    <property type="term" value="C:membrane"/>
    <property type="evidence" value="ECO:0007669"/>
    <property type="project" value="TreeGrafter"/>
</dbReference>
<dbReference type="AlphaFoldDB" id="A0A195BB86"/>
<feature type="transmembrane region" description="Helical" evidence="4">
    <location>
        <begin position="783"/>
        <end position="801"/>
    </location>
</feature>
<feature type="signal peptide" evidence="5">
    <location>
        <begin position="1"/>
        <end position="20"/>
    </location>
</feature>
<keyword evidence="7" id="KW-1185">Reference proteome</keyword>
<feature type="transmembrane region" description="Helical" evidence="4">
    <location>
        <begin position="529"/>
        <end position="549"/>
    </location>
</feature>
<evidence type="ECO:0000313" key="6">
    <source>
        <dbReference type="EMBL" id="KYM81793.1"/>
    </source>
</evidence>
<dbReference type="SUPFAM" id="SSF103473">
    <property type="entry name" value="MFS general substrate transporter"/>
    <property type="match status" value="1"/>
</dbReference>
<dbReference type="Gene3D" id="3.80.10.10">
    <property type="entry name" value="Ribonuclease Inhibitor"/>
    <property type="match status" value="1"/>
</dbReference>
<feature type="transmembrane region" description="Helical" evidence="4">
    <location>
        <begin position="596"/>
        <end position="617"/>
    </location>
</feature>
<feature type="transmembrane region" description="Helical" evidence="4">
    <location>
        <begin position="561"/>
        <end position="584"/>
    </location>
</feature>
<feature type="chain" id="PRO_5008269380" evidence="5">
    <location>
        <begin position="21"/>
        <end position="898"/>
    </location>
</feature>
<evidence type="ECO:0000313" key="7">
    <source>
        <dbReference type="Proteomes" id="UP000078540"/>
    </source>
</evidence>
<evidence type="ECO:0000256" key="3">
    <source>
        <dbReference type="ARBA" id="ARBA00022737"/>
    </source>
</evidence>
<keyword evidence="4" id="KW-0472">Membrane</keyword>
<dbReference type="EMBL" id="KQ976529">
    <property type="protein sequence ID" value="KYM81793.1"/>
    <property type="molecule type" value="Genomic_DNA"/>
</dbReference>
<dbReference type="InterPro" id="IPR003591">
    <property type="entry name" value="Leu-rich_rpt_typical-subtyp"/>
</dbReference>
<dbReference type="InterPro" id="IPR052286">
    <property type="entry name" value="Wnt_signaling_inhibitor"/>
</dbReference>
<dbReference type="InterPro" id="IPR011701">
    <property type="entry name" value="MFS"/>
</dbReference>
<feature type="transmembrane region" description="Helical" evidence="4">
    <location>
        <begin position="715"/>
        <end position="740"/>
    </location>
</feature>
<organism evidence="6 7">
    <name type="scientific">Atta colombica</name>
    <dbReference type="NCBI Taxonomy" id="520822"/>
    <lineage>
        <taxon>Eukaryota</taxon>
        <taxon>Metazoa</taxon>
        <taxon>Ecdysozoa</taxon>
        <taxon>Arthropoda</taxon>
        <taxon>Hexapoda</taxon>
        <taxon>Insecta</taxon>
        <taxon>Pterygota</taxon>
        <taxon>Neoptera</taxon>
        <taxon>Endopterygota</taxon>
        <taxon>Hymenoptera</taxon>
        <taxon>Apocrita</taxon>
        <taxon>Aculeata</taxon>
        <taxon>Formicoidea</taxon>
        <taxon>Formicidae</taxon>
        <taxon>Myrmicinae</taxon>
        <taxon>Atta</taxon>
    </lineage>
</organism>
<gene>
    <name evidence="6" type="ORF">ALC53_07787</name>
</gene>
<proteinExistence type="predicted"/>
<protein>
    <submittedName>
        <fullName evidence="6">Trophoblast glycoprotein</fullName>
    </submittedName>
</protein>
<evidence type="ECO:0000256" key="1">
    <source>
        <dbReference type="ARBA" id="ARBA00022614"/>
    </source>
</evidence>